<reference evidence="1" key="1">
    <citation type="submission" date="2022-08" db="EMBL/GenBank/DDBJ databases">
        <authorList>
            <person name="Kallberg Y."/>
            <person name="Tangrot J."/>
            <person name="Rosling A."/>
        </authorList>
    </citation>
    <scope>NUCLEOTIDE SEQUENCE</scope>
    <source>
        <strain evidence="1">Wild A</strain>
    </source>
</reference>
<sequence length="63" mass="7459">FEKVVKMRQICTQLNFEQKRKCNLTTSKTDNALPIQDNDQHINHKAVLDDYHEMQENISTVKQ</sequence>
<organism evidence="1 2">
    <name type="scientific">Funneliformis geosporum</name>
    <dbReference type="NCBI Taxonomy" id="1117311"/>
    <lineage>
        <taxon>Eukaryota</taxon>
        <taxon>Fungi</taxon>
        <taxon>Fungi incertae sedis</taxon>
        <taxon>Mucoromycota</taxon>
        <taxon>Glomeromycotina</taxon>
        <taxon>Glomeromycetes</taxon>
        <taxon>Glomerales</taxon>
        <taxon>Glomeraceae</taxon>
        <taxon>Funneliformis</taxon>
    </lineage>
</organism>
<dbReference type="EMBL" id="CAMKVN010000306">
    <property type="protein sequence ID" value="CAI2166448.1"/>
    <property type="molecule type" value="Genomic_DNA"/>
</dbReference>
<gene>
    <name evidence="1" type="ORF">FWILDA_LOCUS2578</name>
</gene>
<name>A0A9W4SGP8_9GLOM</name>
<keyword evidence="2" id="KW-1185">Reference proteome</keyword>
<protein>
    <submittedName>
        <fullName evidence="1">19993_t:CDS:1</fullName>
    </submittedName>
</protein>
<proteinExistence type="predicted"/>
<evidence type="ECO:0000313" key="2">
    <source>
        <dbReference type="Proteomes" id="UP001153678"/>
    </source>
</evidence>
<feature type="non-terminal residue" evidence="1">
    <location>
        <position position="1"/>
    </location>
</feature>
<comment type="caution">
    <text evidence="1">The sequence shown here is derived from an EMBL/GenBank/DDBJ whole genome shotgun (WGS) entry which is preliminary data.</text>
</comment>
<dbReference type="AlphaFoldDB" id="A0A9W4SGP8"/>
<evidence type="ECO:0000313" key="1">
    <source>
        <dbReference type="EMBL" id="CAI2166448.1"/>
    </source>
</evidence>
<accession>A0A9W4SGP8</accession>
<dbReference type="Proteomes" id="UP001153678">
    <property type="component" value="Unassembled WGS sequence"/>
</dbReference>